<evidence type="ECO:0000256" key="1">
    <source>
        <dbReference type="SAM" id="SignalP"/>
    </source>
</evidence>
<evidence type="ECO:0000313" key="3">
    <source>
        <dbReference type="EMBL" id="SEL59165.1"/>
    </source>
</evidence>
<keyword evidence="1" id="KW-0732">Signal</keyword>
<evidence type="ECO:0000259" key="2">
    <source>
        <dbReference type="Pfam" id="PF13511"/>
    </source>
</evidence>
<dbReference type="Pfam" id="PF13511">
    <property type="entry name" value="DUF4124"/>
    <property type="match status" value="1"/>
</dbReference>
<gene>
    <name evidence="3" type="ORF">SAMN05216262_11490</name>
</gene>
<feature type="domain" description="DUF4124" evidence="2">
    <location>
        <begin position="21"/>
        <end position="58"/>
    </location>
</feature>
<accession>A0A1H7RGD3</accession>
<reference evidence="4" key="1">
    <citation type="submission" date="2016-10" db="EMBL/GenBank/DDBJ databases">
        <authorList>
            <person name="Varghese N."/>
            <person name="Submissions S."/>
        </authorList>
    </citation>
    <scope>NUCLEOTIDE SEQUENCE [LARGE SCALE GENOMIC DNA]</scope>
    <source>
        <strain evidence="4">CGMCC 1.9127</strain>
    </source>
</reference>
<sequence>MNLARFCIFFVLLTQAITVFANSAKIYVWRNEQGVLVFSDSPKPGAEEVDVKETNTAKSSVDTSILDIKPKAITNDYQVEVVQPQNNATVRDNTGSVYVSGRIKPIFKRGLKIQLYLDDEAYDKPQTHSMFVLRNIDRGEHQIKMSLIDDKGKIIATSPSVTFYMHRVSVNKAN</sequence>
<dbReference type="AlphaFoldDB" id="A0A1H7RGD3"/>
<name>A0A1H7RGD3_9GAMM</name>
<proteinExistence type="predicted"/>
<protein>
    <recommendedName>
        <fullName evidence="2">DUF4124 domain-containing protein</fullName>
    </recommendedName>
</protein>
<dbReference type="STRING" id="641665.GCA_002104455_01314"/>
<dbReference type="EMBL" id="FOBI01000014">
    <property type="protein sequence ID" value="SEL59165.1"/>
    <property type="molecule type" value="Genomic_DNA"/>
</dbReference>
<feature type="chain" id="PRO_5011731821" description="DUF4124 domain-containing protein" evidence="1">
    <location>
        <begin position="22"/>
        <end position="174"/>
    </location>
</feature>
<feature type="signal peptide" evidence="1">
    <location>
        <begin position="1"/>
        <end position="21"/>
    </location>
</feature>
<dbReference type="Proteomes" id="UP000199297">
    <property type="component" value="Unassembled WGS sequence"/>
</dbReference>
<organism evidence="3 4">
    <name type="scientific">Colwellia chukchiensis</name>
    <dbReference type="NCBI Taxonomy" id="641665"/>
    <lineage>
        <taxon>Bacteria</taxon>
        <taxon>Pseudomonadati</taxon>
        <taxon>Pseudomonadota</taxon>
        <taxon>Gammaproteobacteria</taxon>
        <taxon>Alteromonadales</taxon>
        <taxon>Colwelliaceae</taxon>
        <taxon>Colwellia</taxon>
    </lineage>
</organism>
<evidence type="ECO:0000313" key="4">
    <source>
        <dbReference type="Proteomes" id="UP000199297"/>
    </source>
</evidence>
<keyword evidence="4" id="KW-1185">Reference proteome</keyword>
<dbReference type="InterPro" id="IPR025392">
    <property type="entry name" value="DUF4124"/>
</dbReference>